<gene>
    <name evidence="1" type="ORF">ACJMK2_008169</name>
</gene>
<dbReference type="Proteomes" id="UP001634394">
    <property type="component" value="Unassembled WGS sequence"/>
</dbReference>
<evidence type="ECO:0000313" key="2">
    <source>
        <dbReference type="Proteomes" id="UP001634394"/>
    </source>
</evidence>
<protein>
    <submittedName>
        <fullName evidence="1">Uncharacterized protein</fullName>
    </submittedName>
</protein>
<accession>A0ABD3VL04</accession>
<dbReference type="EMBL" id="JBJQND010000011">
    <property type="protein sequence ID" value="KAL3862182.1"/>
    <property type="molecule type" value="Genomic_DNA"/>
</dbReference>
<reference evidence="1 2" key="1">
    <citation type="submission" date="2024-11" db="EMBL/GenBank/DDBJ databases">
        <title>Chromosome-level genome assembly of the freshwater bivalve Anodonta woodiana.</title>
        <authorList>
            <person name="Chen X."/>
        </authorList>
    </citation>
    <scope>NUCLEOTIDE SEQUENCE [LARGE SCALE GENOMIC DNA]</scope>
    <source>
        <strain evidence="1">MN2024</strain>
        <tissue evidence="1">Gills</tissue>
    </source>
</reference>
<proteinExistence type="predicted"/>
<organism evidence="1 2">
    <name type="scientific">Sinanodonta woodiana</name>
    <name type="common">Chinese pond mussel</name>
    <name type="synonym">Anodonta woodiana</name>
    <dbReference type="NCBI Taxonomy" id="1069815"/>
    <lineage>
        <taxon>Eukaryota</taxon>
        <taxon>Metazoa</taxon>
        <taxon>Spiralia</taxon>
        <taxon>Lophotrochozoa</taxon>
        <taxon>Mollusca</taxon>
        <taxon>Bivalvia</taxon>
        <taxon>Autobranchia</taxon>
        <taxon>Heteroconchia</taxon>
        <taxon>Palaeoheterodonta</taxon>
        <taxon>Unionida</taxon>
        <taxon>Unionoidea</taxon>
        <taxon>Unionidae</taxon>
        <taxon>Unioninae</taxon>
        <taxon>Sinanodonta</taxon>
    </lineage>
</organism>
<keyword evidence="2" id="KW-1185">Reference proteome</keyword>
<name>A0ABD3VL04_SINWO</name>
<comment type="caution">
    <text evidence="1">The sequence shown here is derived from an EMBL/GenBank/DDBJ whole genome shotgun (WGS) entry which is preliminary data.</text>
</comment>
<sequence>MSHNHISFQKGLIFQEKQYQLKLQKKQDLPDGDIKKGTEKKIMSLQKKFSMNRELIDQVCLSYQTVLEEERCTRHEMQQLSEALQQQTVAMARDKLTEYVDLLEMASLPCKIVLFNYSIEVAGIPTKYTHAQFDFSHSLKT</sequence>
<evidence type="ECO:0000313" key="1">
    <source>
        <dbReference type="EMBL" id="KAL3862182.1"/>
    </source>
</evidence>
<dbReference type="AlphaFoldDB" id="A0ABD3VL04"/>